<dbReference type="Proteomes" id="UP000008467">
    <property type="component" value="Chromosome"/>
</dbReference>
<feature type="domain" description="HTH cro/C1-type" evidence="1">
    <location>
        <begin position="28"/>
        <end position="68"/>
    </location>
</feature>
<gene>
    <name evidence="2" type="ordered locus">Clole_1826</name>
</gene>
<dbReference type="PROSITE" id="PS50943">
    <property type="entry name" value="HTH_CROC1"/>
    <property type="match status" value="1"/>
</dbReference>
<dbReference type="SUPFAM" id="SSF47413">
    <property type="entry name" value="lambda repressor-like DNA-binding domains"/>
    <property type="match status" value="1"/>
</dbReference>
<dbReference type="InterPro" id="IPR001387">
    <property type="entry name" value="Cro/C1-type_HTH"/>
</dbReference>
<accession>F2JN95</accession>
<dbReference type="HOGENOM" id="CLU_192101_1_0_9"/>
<dbReference type="eggNOG" id="ENOG503332T">
    <property type="taxonomic scope" value="Bacteria"/>
</dbReference>
<name>F2JN95_CELLD</name>
<dbReference type="GO" id="GO:0003677">
    <property type="term" value="F:DNA binding"/>
    <property type="evidence" value="ECO:0007669"/>
    <property type="project" value="InterPro"/>
</dbReference>
<dbReference type="EMBL" id="CP002582">
    <property type="protein sequence ID" value="ADZ83549.1"/>
    <property type="molecule type" value="Genomic_DNA"/>
</dbReference>
<keyword evidence="3" id="KW-1185">Reference proteome</keyword>
<dbReference type="AlphaFoldDB" id="F2JN95"/>
<evidence type="ECO:0000259" key="1">
    <source>
        <dbReference type="PROSITE" id="PS50943"/>
    </source>
</evidence>
<proteinExistence type="predicted"/>
<dbReference type="Pfam" id="PF01381">
    <property type="entry name" value="HTH_3"/>
    <property type="match status" value="1"/>
</dbReference>
<organism evidence="2 3">
    <name type="scientific">Cellulosilyticum lentocellum (strain ATCC 49066 / DSM 5427 / NCIMB 11756 / RHM5)</name>
    <name type="common">Clostridium lentocellum</name>
    <dbReference type="NCBI Taxonomy" id="642492"/>
    <lineage>
        <taxon>Bacteria</taxon>
        <taxon>Bacillati</taxon>
        <taxon>Bacillota</taxon>
        <taxon>Clostridia</taxon>
        <taxon>Lachnospirales</taxon>
        <taxon>Cellulosilyticaceae</taxon>
        <taxon>Cellulosilyticum</taxon>
    </lineage>
</organism>
<dbReference type="InterPro" id="IPR010982">
    <property type="entry name" value="Lambda_DNA-bd_dom_sf"/>
</dbReference>
<dbReference type="KEGG" id="cle:Clole_1826"/>
<dbReference type="STRING" id="642492.Clole_1826"/>
<dbReference type="RefSeq" id="WP_013656846.1">
    <property type="nucleotide sequence ID" value="NC_015275.1"/>
</dbReference>
<sequence length="68" mass="7612">MARCVTRKYTTFGKEVAKKLIDLDMNNSDLAKKIGVSPMYISDILQGKRIATERKKQIAEILGLTIAI</sequence>
<evidence type="ECO:0000313" key="2">
    <source>
        <dbReference type="EMBL" id="ADZ83549.1"/>
    </source>
</evidence>
<protein>
    <submittedName>
        <fullName evidence="2">Helix-turn-helix domain protein</fullName>
    </submittedName>
</protein>
<dbReference type="Gene3D" id="1.10.260.40">
    <property type="entry name" value="lambda repressor-like DNA-binding domains"/>
    <property type="match status" value="1"/>
</dbReference>
<reference evidence="2 3" key="1">
    <citation type="journal article" date="2011" name="J. Bacteriol.">
        <title>Complete genome sequence of the cellulose-degrading bacterium Cellulosilyticum lentocellum.</title>
        <authorList>
            <consortium name="US DOE Joint Genome Institute"/>
            <person name="Miller D.A."/>
            <person name="Suen G."/>
            <person name="Bruce D."/>
            <person name="Copeland A."/>
            <person name="Cheng J.F."/>
            <person name="Detter C."/>
            <person name="Goodwin L.A."/>
            <person name="Han C.S."/>
            <person name="Hauser L.J."/>
            <person name="Land M.L."/>
            <person name="Lapidus A."/>
            <person name="Lucas S."/>
            <person name="Meincke L."/>
            <person name="Pitluck S."/>
            <person name="Tapia R."/>
            <person name="Teshima H."/>
            <person name="Woyke T."/>
            <person name="Fox B.G."/>
            <person name="Angert E.R."/>
            <person name="Currie C.R."/>
        </authorList>
    </citation>
    <scope>NUCLEOTIDE SEQUENCE [LARGE SCALE GENOMIC DNA]</scope>
    <source>
        <strain evidence="3">ATCC 49066 / DSM 5427 / NCIMB 11756 / RHM5</strain>
    </source>
</reference>
<evidence type="ECO:0000313" key="3">
    <source>
        <dbReference type="Proteomes" id="UP000008467"/>
    </source>
</evidence>
<dbReference type="CDD" id="cd00093">
    <property type="entry name" value="HTH_XRE"/>
    <property type="match status" value="1"/>
</dbReference>